<accession>H0HUB0</accession>
<gene>
    <name evidence="2" type="ORF">MAXJ12_18758</name>
</gene>
<evidence type="ECO:0000259" key="1">
    <source>
        <dbReference type="Pfam" id="PF03466"/>
    </source>
</evidence>
<dbReference type="Proteomes" id="UP000003250">
    <property type="component" value="Unassembled WGS sequence"/>
</dbReference>
<name>H0HUB0_9HYPH</name>
<feature type="domain" description="LysR substrate-binding" evidence="1">
    <location>
        <begin position="5"/>
        <end position="67"/>
    </location>
</feature>
<reference evidence="2 3" key="1">
    <citation type="journal article" date="2012" name="J. Bacteriol.">
        <title>Draft Genome Sequence of Mesorhizobium alhagi CCNWXJ12-2T, a Novel Salt-Resistant Species Isolated from the Desert of Northwestern China.</title>
        <authorList>
            <person name="Zhou M."/>
            <person name="Chen W."/>
            <person name="Chen H."/>
            <person name="Wei G."/>
        </authorList>
    </citation>
    <scope>NUCLEOTIDE SEQUENCE [LARGE SCALE GENOMIC DNA]</scope>
    <source>
        <strain evidence="2 3">CCNWXJ12-2</strain>
    </source>
</reference>
<sequence>MELPAAIEGLGIAIVRLTLVKQELMNKQLVVLFESDVVRDHYSFVFHESKLRSNGFRSFRNWLREAVAQ</sequence>
<keyword evidence="3" id="KW-1185">Reference proteome</keyword>
<proteinExistence type="predicted"/>
<dbReference type="Pfam" id="PF03466">
    <property type="entry name" value="LysR_substrate"/>
    <property type="match status" value="1"/>
</dbReference>
<dbReference type="EMBL" id="AHAM01000149">
    <property type="protein sequence ID" value="EHK55746.1"/>
    <property type="molecule type" value="Genomic_DNA"/>
</dbReference>
<protein>
    <recommendedName>
        <fullName evidence="1">LysR substrate-binding domain-containing protein</fullName>
    </recommendedName>
</protein>
<evidence type="ECO:0000313" key="3">
    <source>
        <dbReference type="Proteomes" id="UP000003250"/>
    </source>
</evidence>
<dbReference type="InterPro" id="IPR005119">
    <property type="entry name" value="LysR_subst-bd"/>
</dbReference>
<dbReference type="AlphaFoldDB" id="H0HUB0"/>
<dbReference type="SUPFAM" id="SSF53850">
    <property type="entry name" value="Periplasmic binding protein-like II"/>
    <property type="match status" value="1"/>
</dbReference>
<dbReference type="PATRIC" id="fig|1107882.3.peg.3673"/>
<organism evidence="2 3">
    <name type="scientific">Mesorhizobium alhagi CCNWXJ12-2</name>
    <dbReference type="NCBI Taxonomy" id="1107882"/>
    <lineage>
        <taxon>Bacteria</taxon>
        <taxon>Pseudomonadati</taxon>
        <taxon>Pseudomonadota</taxon>
        <taxon>Alphaproteobacteria</taxon>
        <taxon>Hyphomicrobiales</taxon>
        <taxon>Phyllobacteriaceae</taxon>
        <taxon>Allomesorhizobium</taxon>
    </lineage>
</organism>
<dbReference type="Gene3D" id="3.40.190.10">
    <property type="entry name" value="Periplasmic binding protein-like II"/>
    <property type="match status" value="2"/>
</dbReference>
<evidence type="ECO:0000313" key="2">
    <source>
        <dbReference type="EMBL" id="EHK55746.1"/>
    </source>
</evidence>